<evidence type="ECO:0000313" key="8">
    <source>
        <dbReference type="EMBL" id="THH11023.1"/>
    </source>
</evidence>
<accession>A0A4V3XDT7</accession>
<feature type="region of interest" description="Disordered" evidence="6">
    <location>
        <begin position="57"/>
        <end position="87"/>
    </location>
</feature>
<evidence type="ECO:0000256" key="6">
    <source>
        <dbReference type="SAM" id="MobiDB-lite"/>
    </source>
</evidence>
<name>A0A4V3XDT7_9AGAM</name>
<dbReference type="InterPro" id="IPR002068">
    <property type="entry name" value="A-crystallin/Hsp20_dom"/>
</dbReference>
<comment type="similarity">
    <text evidence="1">Belongs to the APC10 family.</text>
</comment>
<reference evidence="8 9" key="1">
    <citation type="submission" date="2019-02" db="EMBL/GenBank/DDBJ databases">
        <title>Genome sequencing of the rare red list fungi Phellinidium pouzarii.</title>
        <authorList>
            <person name="Buettner E."/>
            <person name="Kellner H."/>
        </authorList>
    </citation>
    <scope>NUCLEOTIDE SEQUENCE [LARGE SCALE GENOMIC DNA]</scope>
    <source>
        <strain evidence="8 9">DSM 108285</strain>
    </source>
</reference>
<dbReference type="InterPro" id="IPR008978">
    <property type="entry name" value="HSP20-like_chaperone"/>
</dbReference>
<dbReference type="Gene3D" id="2.60.40.790">
    <property type="match status" value="1"/>
</dbReference>
<keyword evidence="3" id="KW-0498">Mitosis</keyword>
<dbReference type="OrthoDB" id="24948at2759"/>
<feature type="region of interest" description="Disordered" evidence="6">
    <location>
        <begin position="238"/>
        <end position="276"/>
    </location>
</feature>
<dbReference type="SUPFAM" id="SSF49764">
    <property type="entry name" value="HSP20-like chaperones"/>
    <property type="match status" value="1"/>
</dbReference>
<dbReference type="GO" id="GO:0070979">
    <property type="term" value="P:protein K11-linked ubiquitination"/>
    <property type="evidence" value="ECO:0007669"/>
    <property type="project" value="TreeGrafter"/>
</dbReference>
<evidence type="ECO:0000256" key="2">
    <source>
        <dbReference type="ARBA" id="ARBA00022618"/>
    </source>
</evidence>
<dbReference type="PANTHER" id="PTHR12936">
    <property type="entry name" value="ANAPHASE-PROMOTING COMPLEX 10"/>
    <property type="match status" value="1"/>
</dbReference>
<dbReference type="Pfam" id="PF00011">
    <property type="entry name" value="HSP20"/>
    <property type="match status" value="1"/>
</dbReference>
<organism evidence="8 9">
    <name type="scientific">Phellinidium pouzarii</name>
    <dbReference type="NCBI Taxonomy" id="167371"/>
    <lineage>
        <taxon>Eukaryota</taxon>
        <taxon>Fungi</taxon>
        <taxon>Dikarya</taxon>
        <taxon>Basidiomycota</taxon>
        <taxon>Agaricomycotina</taxon>
        <taxon>Agaricomycetes</taxon>
        <taxon>Hymenochaetales</taxon>
        <taxon>Hymenochaetaceae</taxon>
        <taxon>Phellinidium</taxon>
    </lineage>
</organism>
<dbReference type="GO" id="GO:0031145">
    <property type="term" value="P:anaphase-promoting complex-dependent catabolic process"/>
    <property type="evidence" value="ECO:0007669"/>
    <property type="project" value="InterPro"/>
</dbReference>
<dbReference type="CDD" id="cd08366">
    <property type="entry name" value="APC10"/>
    <property type="match status" value="1"/>
</dbReference>
<evidence type="ECO:0000256" key="1">
    <source>
        <dbReference type="ARBA" id="ARBA00006762"/>
    </source>
</evidence>
<sequence>MRGSALSHNKPSVPLQSQVFMSVSPTSSKGTSESGPITPLDADEHFIDRLWERVRSGASGHADEKEQIRGGNNPASGGQSLPRLTRRRSITYRESSDGKNIVVMLDLPDVNKSDVHISFQHQRLVVSYKTLKEIERRDLDKIVQETRERRYVRTIPLPDGTRSPQIEIILLQQPMSDDTSTELSPELSHAAHLVRITSGGKIKLWVDFSLKFFKRHPKENPGRPLTFHTLPISPLANVSASTPPVTSHEHVQDESAEAEAASQSGLKKRNKPSPSASNIPRLISVIEIIKREYLKTKVPGHGHDRTGLFQYNSLGTLGGSESPVDSIWESLDEEHRQRRITAALEGRNFHWQERTPYMQVTLCTSSLLSMEDKHTVQPPLTRGPDIGHLAKWSVSSYKFGFGPECLRDDDPETFWQLLGRPSASFYHYSIPKENSSTGYHSWLIRFLSVGSDCDRNHQKVSLHLSFPLDDSYTPSTLCLRAGTSLSDLQDIRVVTLDKPNGWISFDVSAELNEEGQEFKPVYCYVLQIIVLSNHMNGKDTHVRGLHILGPMEEASHEDDPFPFVTPQFKMYECIR</sequence>
<evidence type="ECO:0000256" key="3">
    <source>
        <dbReference type="ARBA" id="ARBA00022776"/>
    </source>
</evidence>
<dbReference type="AlphaFoldDB" id="A0A4V3XDT7"/>
<keyword evidence="4" id="KW-0833">Ubl conjugation pathway</keyword>
<dbReference type="Gene3D" id="2.60.120.260">
    <property type="entry name" value="Galactose-binding domain-like"/>
    <property type="match status" value="1"/>
</dbReference>
<evidence type="ECO:0000313" key="9">
    <source>
        <dbReference type="Proteomes" id="UP000308199"/>
    </source>
</evidence>
<protein>
    <recommendedName>
        <fullName evidence="7">DOC domain-containing protein</fullName>
    </recommendedName>
</protein>
<evidence type="ECO:0000259" key="7">
    <source>
        <dbReference type="PROSITE" id="PS51284"/>
    </source>
</evidence>
<keyword evidence="2" id="KW-0132">Cell division</keyword>
<keyword evidence="5" id="KW-0131">Cell cycle</keyword>
<dbReference type="SUPFAM" id="SSF49785">
    <property type="entry name" value="Galactose-binding domain-like"/>
    <property type="match status" value="1"/>
</dbReference>
<dbReference type="GO" id="GO:0005680">
    <property type="term" value="C:anaphase-promoting complex"/>
    <property type="evidence" value="ECO:0007669"/>
    <property type="project" value="InterPro"/>
</dbReference>
<feature type="compositionally biased region" description="Polar residues" evidence="6">
    <location>
        <begin position="1"/>
        <end position="35"/>
    </location>
</feature>
<proteinExistence type="inferred from homology"/>
<dbReference type="InterPro" id="IPR004939">
    <property type="entry name" value="APC_su10/DOC_dom"/>
</dbReference>
<dbReference type="EMBL" id="SGPK01000022">
    <property type="protein sequence ID" value="THH11023.1"/>
    <property type="molecule type" value="Genomic_DNA"/>
</dbReference>
<feature type="compositionally biased region" description="Basic and acidic residues" evidence="6">
    <location>
        <begin position="57"/>
        <end position="68"/>
    </location>
</feature>
<dbReference type="PROSITE" id="PS51284">
    <property type="entry name" value="DOC"/>
    <property type="match status" value="1"/>
</dbReference>
<dbReference type="Pfam" id="PF03256">
    <property type="entry name" value="ANAPC10"/>
    <property type="match status" value="2"/>
</dbReference>
<feature type="region of interest" description="Disordered" evidence="6">
    <location>
        <begin position="1"/>
        <end position="39"/>
    </location>
</feature>
<gene>
    <name evidence="8" type="ORF">EW145_g931</name>
</gene>
<feature type="domain" description="DOC" evidence="7">
    <location>
        <begin position="362"/>
        <end position="574"/>
    </location>
</feature>
<evidence type="ECO:0000256" key="5">
    <source>
        <dbReference type="ARBA" id="ARBA00023306"/>
    </source>
</evidence>
<dbReference type="InterPro" id="IPR008979">
    <property type="entry name" value="Galactose-bd-like_sf"/>
</dbReference>
<evidence type="ECO:0000256" key="4">
    <source>
        <dbReference type="ARBA" id="ARBA00022786"/>
    </source>
</evidence>
<dbReference type="SMART" id="SM01337">
    <property type="entry name" value="APC10"/>
    <property type="match status" value="1"/>
</dbReference>
<comment type="caution">
    <text evidence="8">The sequence shown here is derived from an EMBL/GenBank/DDBJ whole genome shotgun (WGS) entry which is preliminary data.</text>
</comment>
<keyword evidence="9" id="KW-1185">Reference proteome</keyword>
<dbReference type="GO" id="GO:0051301">
    <property type="term" value="P:cell division"/>
    <property type="evidence" value="ECO:0007669"/>
    <property type="project" value="UniProtKB-KW"/>
</dbReference>
<dbReference type="Proteomes" id="UP000308199">
    <property type="component" value="Unassembled WGS sequence"/>
</dbReference>
<dbReference type="PANTHER" id="PTHR12936:SF0">
    <property type="entry name" value="ANAPHASE-PROMOTING COMPLEX SUBUNIT 10"/>
    <property type="match status" value="1"/>
</dbReference>
<dbReference type="InterPro" id="IPR016901">
    <property type="entry name" value="APC10/Doc1"/>
</dbReference>
<dbReference type="CDD" id="cd06464">
    <property type="entry name" value="ACD_sHsps-like"/>
    <property type="match status" value="1"/>
</dbReference>